<dbReference type="RefSeq" id="WP_305112153.1">
    <property type="nucleotide sequence ID" value="NZ_BAAAII010000016.1"/>
</dbReference>
<protein>
    <submittedName>
        <fullName evidence="2">DUF6194 family protein</fullName>
    </submittedName>
</protein>
<evidence type="ECO:0000313" key="2">
    <source>
        <dbReference type="EMBL" id="MDP0399576.1"/>
    </source>
</evidence>
<evidence type="ECO:0000259" key="1">
    <source>
        <dbReference type="Pfam" id="PF19694"/>
    </source>
</evidence>
<sequence length="162" mass="17066">MTDRNRVREDVIAALAALPDTTADTIAPGALAADGVTPVPEVAWGDTFAYFTPGERPAVMPFATIVTKDYPGDESSDLGRPGAFRVNANVGREAFAELIGYPPAEHAARAGEWDYAADGALIPHPLYAAQGWVSVVNPAAAQDVAALLRAAHEREAGRARRS</sequence>
<accession>A0AA90SS78</accession>
<gene>
    <name evidence="2" type="ORF">Q7X28_16740</name>
</gene>
<dbReference type="Proteomes" id="UP001178281">
    <property type="component" value="Unassembled WGS sequence"/>
</dbReference>
<organism evidence="2 3">
    <name type="scientific">Tsukamurella strandjordii</name>
    <dbReference type="NCBI Taxonomy" id="147577"/>
    <lineage>
        <taxon>Bacteria</taxon>
        <taxon>Bacillati</taxon>
        <taxon>Actinomycetota</taxon>
        <taxon>Actinomycetes</taxon>
        <taxon>Mycobacteriales</taxon>
        <taxon>Tsukamurellaceae</taxon>
        <taxon>Tsukamurella</taxon>
    </lineage>
</organism>
<evidence type="ECO:0000313" key="3">
    <source>
        <dbReference type="Proteomes" id="UP001178281"/>
    </source>
</evidence>
<comment type="caution">
    <text evidence="2">The sequence shown here is derived from an EMBL/GenBank/DDBJ whole genome shotgun (WGS) entry which is preliminary data.</text>
</comment>
<name>A0AA90SS78_9ACTN</name>
<dbReference type="InterPro" id="IPR045676">
    <property type="entry name" value="DUF6194"/>
</dbReference>
<proteinExistence type="predicted"/>
<reference evidence="2" key="1">
    <citation type="submission" date="2023-08" db="EMBL/GenBank/DDBJ databases">
        <title>The draft genome of Tsukamurella strandjordii strain 050030.</title>
        <authorList>
            <person name="Zhao F."/>
            <person name="Feng Y."/>
            <person name="Zong Z."/>
        </authorList>
    </citation>
    <scope>NUCLEOTIDE SEQUENCE</scope>
    <source>
        <strain evidence="2">050030</strain>
    </source>
</reference>
<keyword evidence="3" id="KW-1185">Reference proteome</keyword>
<feature type="domain" description="DUF6194" evidence="1">
    <location>
        <begin position="24"/>
        <end position="161"/>
    </location>
</feature>
<dbReference type="Pfam" id="PF19694">
    <property type="entry name" value="DUF6194"/>
    <property type="match status" value="1"/>
</dbReference>
<dbReference type="EMBL" id="JAUTIX010000006">
    <property type="protein sequence ID" value="MDP0399576.1"/>
    <property type="molecule type" value="Genomic_DNA"/>
</dbReference>
<dbReference type="AlphaFoldDB" id="A0AA90SS78"/>